<dbReference type="Pfam" id="PF00437">
    <property type="entry name" value="T2SSE"/>
    <property type="match status" value="1"/>
</dbReference>
<evidence type="ECO:0000313" key="5">
    <source>
        <dbReference type="Proteomes" id="UP000256478"/>
    </source>
</evidence>
<organism evidence="4 5">
    <name type="scientific">Thalassotalea euphylliae</name>
    <dbReference type="NCBI Taxonomy" id="1655234"/>
    <lineage>
        <taxon>Bacteria</taxon>
        <taxon>Pseudomonadati</taxon>
        <taxon>Pseudomonadota</taxon>
        <taxon>Gammaproteobacteria</taxon>
        <taxon>Alteromonadales</taxon>
        <taxon>Colwelliaceae</taxon>
        <taxon>Thalassotalea</taxon>
    </lineage>
</organism>
<comment type="caution">
    <text evidence="4">The sequence shown here is derived from an EMBL/GenBank/DDBJ whole genome shotgun (WGS) entry which is preliminary data.</text>
</comment>
<evidence type="ECO:0000256" key="1">
    <source>
        <dbReference type="ARBA" id="ARBA00006611"/>
    </source>
</evidence>
<dbReference type="InterPro" id="IPR027417">
    <property type="entry name" value="P-loop_NTPase"/>
</dbReference>
<dbReference type="EMBL" id="QUOU01000001">
    <property type="protein sequence ID" value="REL25952.1"/>
    <property type="molecule type" value="Genomic_DNA"/>
</dbReference>
<dbReference type="GO" id="GO:0016887">
    <property type="term" value="F:ATP hydrolysis activity"/>
    <property type="evidence" value="ECO:0007669"/>
    <property type="project" value="InterPro"/>
</dbReference>
<dbReference type="AlphaFoldDB" id="A0A3E0TPF2"/>
<dbReference type="Gene3D" id="3.30.450.380">
    <property type="match status" value="1"/>
</dbReference>
<name>A0A3E0TPF2_9GAMM</name>
<dbReference type="PANTHER" id="PTHR30486">
    <property type="entry name" value="TWITCHING MOTILITY PROTEIN PILT"/>
    <property type="match status" value="1"/>
</dbReference>
<evidence type="ECO:0000256" key="2">
    <source>
        <dbReference type="SAM" id="MobiDB-lite"/>
    </source>
</evidence>
<dbReference type="SUPFAM" id="SSF52540">
    <property type="entry name" value="P-loop containing nucleoside triphosphate hydrolases"/>
    <property type="match status" value="1"/>
</dbReference>
<feature type="compositionally biased region" description="Polar residues" evidence="2">
    <location>
        <begin position="7"/>
        <end position="17"/>
    </location>
</feature>
<accession>A0A3E0TPF2</accession>
<dbReference type="CDD" id="cd01130">
    <property type="entry name" value="VirB11-like_ATPase"/>
    <property type="match status" value="1"/>
</dbReference>
<dbReference type="PANTHER" id="PTHR30486:SF15">
    <property type="entry name" value="TYPE II_IV SECRETION SYSTEM ATPASE"/>
    <property type="match status" value="1"/>
</dbReference>
<reference evidence="4 5" key="1">
    <citation type="submission" date="2018-08" db="EMBL/GenBank/DDBJ databases">
        <title>Thalassotalea euphylliae genome.</title>
        <authorList>
            <person name="Summers S."/>
            <person name="Rice S.A."/>
            <person name="Freckelton M.L."/>
            <person name="Nedved B.T."/>
            <person name="Hadfield M.G."/>
        </authorList>
    </citation>
    <scope>NUCLEOTIDE SEQUENCE [LARGE SCALE GENOMIC DNA]</scope>
    <source>
        <strain evidence="4 5">H1</strain>
    </source>
</reference>
<proteinExistence type="inferred from homology"/>
<dbReference type="InterPro" id="IPR050921">
    <property type="entry name" value="T4SS_GSP_E_ATPase"/>
</dbReference>
<comment type="similarity">
    <text evidence="1">Belongs to the GSP E family.</text>
</comment>
<dbReference type="Gene3D" id="3.40.50.300">
    <property type="entry name" value="P-loop containing nucleotide triphosphate hydrolases"/>
    <property type="match status" value="1"/>
</dbReference>
<dbReference type="InterPro" id="IPR001482">
    <property type="entry name" value="T2SS/T4SS_dom"/>
</dbReference>
<protein>
    <submittedName>
        <fullName evidence="4">CpaF family protein</fullName>
    </submittedName>
</protein>
<dbReference type="Proteomes" id="UP000256478">
    <property type="component" value="Unassembled WGS sequence"/>
</dbReference>
<gene>
    <name evidence="4" type="ORF">DXX93_04830</name>
</gene>
<sequence>MFGQKKQLVNAQQQPQDSVIAGSEQPQNIVDEASYDIVRNHIFTTIEAGVATKLSAEQLAERILEAVTSIANQQRLPLNYQAQQQVAELILADMLGLGPLQGLLEDESVNDVLINGYQQIYVEREGKLSLSSLKFRDENHLLHVARRIASSIGRRVDETNPMVDARLADGSRVNIIIPPLSLSGTCISIRKFSKQSLGLSDLADSGSLSAEMATFLEVASHCRLNILVSGGTGAGKTTLLNALSQQIDNNERVITIEDAAELRLQQSHVVTLESRPKSIEATAEVSLRQLLKNALRMRPDRIIVGEVRGNEAFDMMQAMNTGHDGSMSTLHANSAVDALVRLENMLLMAQSNLPAVALKRQINAAIDLIVHVERMRDGVRRIVSIDEIVGIEGDQIQLHPLFSYQAQGELHNGKLNGRYISHQHLPRCLDKIRYFGLEHVVMKLLEAA</sequence>
<feature type="domain" description="Bacterial type II secretion system protein E" evidence="3">
    <location>
        <begin position="96"/>
        <end position="370"/>
    </location>
</feature>
<feature type="region of interest" description="Disordered" evidence="2">
    <location>
        <begin position="1"/>
        <end position="25"/>
    </location>
</feature>
<dbReference type="OrthoDB" id="9810761at2"/>
<evidence type="ECO:0000313" key="4">
    <source>
        <dbReference type="EMBL" id="REL25952.1"/>
    </source>
</evidence>
<dbReference type="RefSeq" id="WP_116007074.1">
    <property type="nucleotide sequence ID" value="NZ_QUOU01000001.1"/>
</dbReference>
<evidence type="ECO:0000259" key="3">
    <source>
        <dbReference type="Pfam" id="PF00437"/>
    </source>
</evidence>